<keyword evidence="2" id="KW-1185">Reference proteome</keyword>
<proteinExistence type="predicted"/>
<gene>
    <name evidence="1" type="ORF">ADZ36_26685</name>
</gene>
<name>A0ACC4W4N0_STRFR</name>
<evidence type="ECO:0000313" key="2">
    <source>
        <dbReference type="Proteomes" id="UP000037185"/>
    </source>
</evidence>
<sequence length="186" mass="19404">MLHQGGTAGSGGPPQPANALADLRSPPAVRAAEPLPRSVPRRVRVPAVRVDAPLTPVATDGDGWIEAPPARERNLAGWFAEAVTPGERGTSVLVGHVDNASGPAVFYPLGAVRPGMAVEVSRADGRTAVFGVYRVEVVAKDPFPAERVYDGTGHAELRVLTCGGGYDEKTGYAGNVVVYARLTSVR</sequence>
<protein>
    <submittedName>
        <fullName evidence="1">Peptidase C60</fullName>
    </submittedName>
</protein>
<accession>A0ACC4W4N0</accession>
<reference evidence="1" key="1">
    <citation type="submission" date="2015-07" db="EMBL/GenBank/DDBJ databases">
        <title>Draft genome sequence of Streptomyces fradiae, a resistant strain to nitron-oligomycin.</title>
        <authorList>
            <person name="Vatlin A.A."/>
            <person name="Bekker O.B."/>
            <person name="Danilenko V.N."/>
        </authorList>
    </citation>
    <scope>NUCLEOTIDE SEQUENCE</scope>
    <source>
        <strain evidence="1">Olg1-1</strain>
    </source>
</reference>
<dbReference type="Proteomes" id="UP000037185">
    <property type="component" value="Unassembled WGS sequence"/>
</dbReference>
<dbReference type="EMBL" id="LGSP01000079">
    <property type="protein sequence ID" value="KNE79594.1"/>
    <property type="molecule type" value="Genomic_DNA"/>
</dbReference>
<organism evidence="1 2">
    <name type="scientific">Streptomyces fradiae</name>
    <name type="common">Streptomyces roseoflavus</name>
    <dbReference type="NCBI Taxonomy" id="1906"/>
    <lineage>
        <taxon>Bacteria</taxon>
        <taxon>Bacillati</taxon>
        <taxon>Actinomycetota</taxon>
        <taxon>Actinomycetes</taxon>
        <taxon>Kitasatosporales</taxon>
        <taxon>Streptomycetaceae</taxon>
        <taxon>Streptomyces</taxon>
    </lineage>
</organism>
<comment type="caution">
    <text evidence="1">The sequence shown here is derived from an EMBL/GenBank/DDBJ whole genome shotgun (WGS) entry which is preliminary data.</text>
</comment>
<evidence type="ECO:0000313" key="1">
    <source>
        <dbReference type="EMBL" id="KNE79594.1"/>
    </source>
</evidence>